<evidence type="ECO:0000313" key="5">
    <source>
        <dbReference type="Proteomes" id="UP001049176"/>
    </source>
</evidence>
<dbReference type="KEGG" id="more:E1B28_013039"/>
<keyword evidence="2" id="KW-0472">Membrane</keyword>
<dbReference type="AlphaFoldDB" id="A0A9P7RQ59"/>
<feature type="signal peptide" evidence="3">
    <location>
        <begin position="1"/>
        <end position="22"/>
    </location>
</feature>
<gene>
    <name evidence="4" type="ORF">E1B28_013039</name>
</gene>
<dbReference type="Proteomes" id="UP001049176">
    <property type="component" value="Chromosome 9"/>
</dbReference>
<feature type="compositionally biased region" description="Polar residues" evidence="1">
    <location>
        <begin position="269"/>
        <end position="279"/>
    </location>
</feature>
<dbReference type="CDD" id="cd12087">
    <property type="entry name" value="TM_EGFR-like"/>
    <property type="match status" value="1"/>
</dbReference>
<protein>
    <recommendedName>
        <fullName evidence="6">Mid2 domain-containing protein</fullName>
    </recommendedName>
</protein>
<dbReference type="EMBL" id="CM032189">
    <property type="protein sequence ID" value="KAG7087058.1"/>
    <property type="molecule type" value="Genomic_DNA"/>
</dbReference>
<feature type="transmembrane region" description="Helical" evidence="2">
    <location>
        <begin position="192"/>
        <end position="215"/>
    </location>
</feature>
<feature type="region of interest" description="Disordered" evidence="1">
    <location>
        <begin position="141"/>
        <end position="169"/>
    </location>
</feature>
<evidence type="ECO:0008006" key="6">
    <source>
        <dbReference type="Google" id="ProtNLM"/>
    </source>
</evidence>
<evidence type="ECO:0000256" key="3">
    <source>
        <dbReference type="SAM" id="SignalP"/>
    </source>
</evidence>
<feature type="compositionally biased region" description="Low complexity" evidence="1">
    <location>
        <begin position="146"/>
        <end position="169"/>
    </location>
</feature>
<comment type="caution">
    <text evidence="4">The sequence shown here is derived from an EMBL/GenBank/DDBJ whole genome shotgun (WGS) entry which is preliminary data.</text>
</comment>
<name>A0A9P7RQ59_9AGAR</name>
<sequence length="327" mass="35476">MGRYRLIICTLVFSCLTSTAFQINPPLPTAPVIGQVISFNWTRDLEDPDEFSFREFMDVDGHGLSLNPLSVDNAQARQRIGSFTLTMTQIMTFKVVAVDMNDLNTFFTAPGVIEAAVSPDGTTTSSLHNVGTPVASPLPGLTSAQATTSSPISPAISIENPTPASTQTSLSTVTATVLTNSEESQPHKSSTGAIACGTIGGVVLLVVSAFVFYILKRRNKKLKHKQNLAPYLDAKPCSGSDSPYMDIRERRAQIIEQRARLQRELEAYDQSSQESNSRSGAVPDGINESNQEEDVVQVLRRQMEVVTRIMATLEAGMAPPDYSSDTQ</sequence>
<accession>A0A9P7RQ59</accession>
<dbReference type="GeneID" id="66082114"/>
<keyword evidence="5" id="KW-1185">Reference proteome</keyword>
<reference evidence="4" key="1">
    <citation type="journal article" date="2021" name="Genome Biol. Evol.">
        <title>The assembled and annotated genome of the fairy-ring fungus Marasmius oreades.</title>
        <authorList>
            <person name="Hiltunen M."/>
            <person name="Ament-Velasquez S.L."/>
            <person name="Johannesson H."/>
        </authorList>
    </citation>
    <scope>NUCLEOTIDE SEQUENCE</scope>
    <source>
        <strain evidence="4">03SP1</strain>
    </source>
</reference>
<keyword evidence="2" id="KW-0812">Transmembrane</keyword>
<evidence type="ECO:0000313" key="4">
    <source>
        <dbReference type="EMBL" id="KAG7087058.1"/>
    </source>
</evidence>
<organism evidence="4 5">
    <name type="scientific">Marasmius oreades</name>
    <name type="common">fairy-ring Marasmius</name>
    <dbReference type="NCBI Taxonomy" id="181124"/>
    <lineage>
        <taxon>Eukaryota</taxon>
        <taxon>Fungi</taxon>
        <taxon>Dikarya</taxon>
        <taxon>Basidiomycota</taxon>
        <taxon>Agaricomycotina</taxon>
        <taxon>Agaricomycetes</taxon>
        <taxon>Agaricomycetidae</taxon>
        <taxon>Agaricales</taxon>
        <taxon>Marasmiineae</taxon>
        <taxon>Marasmiaceae</taxon>
        <taxon>Marasmius</taxon>
    </lineage>
</organism>
<evidence type="ECO:0000256" key="1">
    <source>
        <dbReference type="SAM" id="MobiDB-lite"/>
    </source>
</evidence>
<evidence type="ECO:0000256" key="2">
    <source>
        <dbReference type="SAM" id="Phobius"/>
    </source>
</evidence>
<keyword evidence="3" id="KW-0732">Signal</keyword>
<feature type="region of interest" description="Disordered" evidence="1">
    <location>
        <begin position="265"/>
        <end position="292"/>
    </location>
</feature>
<proteinExistence type="predicted"/>
<feature type="chain" id="PRO_5040127868" description="Mid2 domain-containing protein" evidence="3">
    <location>
        <begin position="23"/>
        <end position="327"/>
    </location>
</feature>
<keyword evidence="2" id="KW-1133">Transmembrane helix</keyword>
<dbReference type="RefSeq" id="XP_043003529.1">
    <property type="nucleotide sequence ID" value="XM_043158186.1"/>
</dbReference>